<keyword evidence="2" id="KW-0863">Zinc-finger</keyword>
<protein>
    <submittedName>
        <fullName evidence="5">FLYWCH domain containing protein</fullName>
    </submittedName>
</protein>
<organism evidence="5 6">
    <name type="scientific">Asbolus verrucosus</name>
    <name type="common">Desert ironclad beetle</name>
    <dbReference type="NCBI Taxonomy" id="1661398"/>
    <lineage>
        <taxon>Eukaryota</taxon>
        <taxon>Metazoa</taxon>
        <taxon>Ecdysozoa</taxon>
        <taxon>Arthropoda</taxon>
        <taxon>Hexapoda</taxon>
        <taxon>Insecta</taxon>
        <taxon>Pterygota</taxon>
        <taxon>Neoptera</taxon>
        <taxon>Endopterygota</taxon>
        <taxon>Coleoptera</taxon>
        <taxon>Polyphaga</taxon>
        <taxon>Cucujiformia</taxon>
        <taxon>Tenebrionidae</taxon>
        <taxon>Pimeliinae</taxon>
        <taxon>Asbolus</taxon>
    </lineage>
</organism>
<gene>
    <name evidence="5" type="ORF">BDFB_004860</name>
</gene>
<feature type="domain" description="FLYWCH-type" evidence="4">
    <location>
        <begin position="10"/>
        <end position="67"/>
    </location>
</feature>
<dbReference type="GO" id="GO:0008270">
    <property type="term" value="F:zinc ion binding"/>
    <property type="evidence" value="ECO:0007669"/>
    <property type="project" value="UniProtKB-KW"/>
</dbReference>
<reference evidence="5 6" key="1">
    <citation type="submission" date="2017-03" db="EMBL/GenBank/DDBJ databases">
        <title>Genome of the blue death feigning beetle - Asbolus verrucosus.</title>
        <authorList>
            <person name="Rider S.D."/>
        </authorList>
    </citation>
    <scope>NUCLEOTIDE SEQUENCE [LARGE SCALE GENOMIC DNA]</scope>
    <source>
        <strain evidence="5">Butters</strain>
        <tissue evidence="5">Head and leg muscle</tissue>
    </source>
</reference>
<comment type="caution">
    <text evidence="5">The sequence shown here is derived from an EMBL/GenBank/DDBJ whole genome shotgun (WGS) entry which is preliminary data.</text>
</comment>
<keyword evidence="6" id="KW-1185">Reference proteome</keyword>
<sequence>MAESGGVIYVIPGNKNPKLLLDDCDFVINQKGDKKTRWRCTSYYKTRCKAVLMTYGRVVEVINVHNHNPNSEIHDYSSIFSQNVIIKRRKKKLTSSIL</sequence>
<accession>A0A482W4F7</accession>
<dbReference type="OrthoDB" id="6772866at2759"/>
<evidence type="ECO:0000259" key="4">
    <source>
        <dbReference type="Pfam" id="PF04500"/>
    </source>
</evidence>
<dbReference type="Pfam" id="PF04500">
    <property type="entry name" value="FLYWCH"/>
    <property type="match status" value="1"/>
</dbReference>
<dbReference type="AlphaFoldDB" id="A0A482W4F7"/>
<dbReference type="STRING" id="1661398.A0A482W4F7"/>
<evidence type="ECO:0000313" key="5">
    <source>
        <dbReference type="EMBL" id="RZC39653.1"/>
    </source>
</evidence>
<evidence type="ECO:0000256" key="2">
    <source>
        <dbReference type="ARBA" id="ARBA00022771"/>
    </source>
</evidence>
<evidence type="ECO:0000256" key="3">
    <source>
        <dbReference type="ARBA" id="ARBA00022833"/>
    </source>
</evidence>
<keyword evidence="1" id="KW-0479">Metal-binding</keyword>
<dbReference type="InterPro" id="IPR007588">
    <property type="entry name" value="Znf_FLYWCH"/>
</dbReference>
<keyword evidence="3" id="KW-0862">Zinc</keyword>
<evidence type="ECO:0000313" key="6">
    <source>
        <dbReference type="Proteomes" id="UP000292052"/>
    </source>
</evidence>
<dbReference type="Gene3D" id="2.20.25.240">
    <property type="match status" value="1"/>
</dbReference>
<dbReference type="Proteomes" id="UP000292052">
    <property type="component" value="Unassembled WGS sequence"/>
</dbReference>
<proteinExistence type="predicted"/>
<dbReference type="EMBL" id="QDEB01032317">
    <property type="protein sequence ID" value="RZC39653.1"/>
    <property type="molecule type" value="Genomic_DNA"/>
</dbReference>
<evidence type="ECO:0000256" key="1">
    <source>
        <dbReference type="ARBA" id="ARBA00022723"/>
    </source>
</evidence>
<name>A0A482W4F7_ASBVE</name>